<proteinExistence type="predicted"/>
<name>A0A6J4R059_9ACTN</name>
<reference evidence="2" key="1">
    <citation type="submission" date="2020-02" db="EMBL/GenBank/DDBJ databases">
        <authorList>
            <person name="Meier V. D."/>
        </authorList>
    </citation>
    <scope>NUCLEOTIDE SEQUENCE</scope>
    <source>
        <strain evidence="2">AVDCRST_MAG25</strain>
    </source>
</reference>
<evidence type="ECO:0000313" key="2">
    <source>
        <dbReference type="EMBL" id="CAA9460296.1"/>
    </source>
</evidence>
<feature type="compositionally biased region" description="Basic and acidic residues" evidence="1">
    <location>
        <begin position="13"/>
        <end position="31"/>
    </location>
</feature>
<organism evidence="2">
    <name type="scientific">uncultured Rubrobacteraceae bacterium</name>
    <dbReference type="NCBI Taxonomy" id="349277"/>
    <lineage>
        <taxon>Bacteria</taxon>
        <taxon>Bacillati</taxon>
        <taxon>Actinomycetota</taxon>
        <taxon>Rubrobacteria</taxon>
        <taxon>Rubrobacterales</taxon>
        <taxon>Rubrobacteraceae</taxon>
        <taxon>environmental samples</taxon>
    </lineage>
</organism>
<protein>
    <submittedName>
        <fullName evidence="2">Uncharacterized protein</fullName>
    </submittedName>
</protein>
<dbReference type="EMBL" id="CADCVI010000050">
    <property type="protein sequence ID" value="CAA9460296.1"/>
    <property type="molecule type" value="Genomic_DNA"/>
</dbReference>
<evidence type="ECO:0000256" key="1">
    <source>
        <dbReference type="SAM" id="MobiDB-lite"/>
    </source>
</evidence>
<sequence>GAVPASRTEGVLGEERDERSVRPAVDGRDPGRPVLRALRPGVRGVRGDRRVDGPCLGARSGPAQRIHAGRAVEEAAPRARRARPAPGRAATELEAL</sequence>
<feature type="non-terminal residue" evidence="2">
    <location>
        <position position="96"/>
    </location>
</feature>
<dbReference type="AlphaFoldDB" id="A0A6J4R059"/>
<feature type="region of interest" description="Disordered" evidence="1">
    <location>
        <begin position="1"/>
        <end position="96"/>
    </location>
</feature>
<accession>A0A6J4R059</accession>
<gene>
    <name evidence="2" type="ORF">AVDCRST_MAG25-747</name>
</gene>
<feature type="non-terminal residue" evidence="2">
    <location>
        <position position="1"/>
    </location>
</feature>